<dbReference type="RefSeq" id="WP_322465493.1">
    <property type="nucleotide sequence ID" value="NZ_JAXOJX010000014.1"/>
</dbReference>
<organism evidence="1 2">
    <name type="scientific">Azohydromonas lata</name>
    <dbReference type="NCBI Taxonomy" id="45677"/>
    <lineage>
        <taxon>Bacteria</taxon>
        <taxon>Pseudomonadati</taxon>
        <taxon>Pseudomonadota</taxon>
        <taxon>Betaproteobacteria</taxon>
        <taxon>Burkholderiales</taxon>
        <taxon>Sphaerotilaceae</taxon>
        <taxon>Azohydromonas</taxon>
    </lineage>
</organism>
<sequence length="95" mass="9920">MNISSHSVAWKSRAAAPQAPLSGEVLGKLINLSGRRRFTSQCLVLYAVLAHQGKAGALEISREAPGIFETAHASLVQGGDGLPGLYCEALRSSSS</sequence>
<reference evidence="1 2" key="1">
    <citation type="submission" date="2023-11" db="EMBL/GenBank/DDBJ databases">
        <title>Draft genome of Azohydromonas lata strain H1 (DSM1123), a polyhydroxyalkanoate producer.</title>
        <authorList>
            <person name="Traversa D."/>
            <person name="D'Addabbo P."/>
            <person name="Pazzani C."/>
            <person name="Manzari C."/>
            <person name="Chiara M."/>
            <person name="Scrascia M."/>
        </authorList>
    </citation>
    <scope>NUCLEOTIDE SEQUENCE [LARGE SCALE GENOMIC DNA]</scope>
    <source>
        <strain evidence="1 2">H1</strain>
    </source>
</reference>
<keyword evidence="2" id="KW-1185">Reference proteome</keyword>
<name>A0ABU5ID88_9BURK</name>
<comment type="caution">
    <text evidence="1">The sequence shown here is derived from an EMBL/GenBank/DDBJ whole genome shotgun (WGS) entry which is preliminary data.</text>
</comment>
<accession>A0ABU5ID88</accession>
<gene>
    <name evidence="1" type="ORF">SM757_10920</name>
</gene>
<evidence type="ECO:0000313" key="1">
    <source>
        <dbReference type="EMBL" id="MDZ5457081.1"/>
    </source>
</evidence>
<protein>
    <submittedName>
        <fullName evidence="1">Uncharacterized protein</fullName>
    </submittedName>
</protein>
<evidence type="ECO:0000313" key="2">
    <source>
        <dbReference type="Proteomes" id="UP001293718"/>
    </source>
</evidence>
<dbReference type="Proteomes" id="UP001293718">
    <property type="component" value="Unassembled WGS sequence"/>
</dbReference>
<proteinExistence type="predicted"/>
<dbReference type="EMBL" id="JAXOJX010000014">
    <property type="protein sequence ID" value="MDZ5457081.1"/>
    <property type="molecule type" value="Genomic_DNA"/>
</dbReference>